<evidence type="ECO:0000313" key="2">
    <source>
        <dbReference type="EMBL" id="MBA4671852.1"/>
    </source>
</evidence>
<reference evidence="2" key="2">
    <citation type="submission" date="2020-07" db="EMBL/GenBank/DDBJ databases">
        <authorList>
            <person name="Vera ALvarez R."/>
            <person name="Arias-Moreno D.M."/>
            <person name="Jimenez-Jacinto V."/>
            <person name="Jimenez-Bremont J.F."/>
            <person name="Swaminathan K."/>
            <person name="Moose S.P."/>
            <person name="Guerrero-Gonzalez M.L."/>
            <person name="Marino-Ramirez L."/>
            <person name="Landsman D."/>
            <person name="Rodriguez-Kessler M."/>
            <person name="Delgado-Sanchez P."/>
        </authorList>
    </citation>
    <scope>NUCLEOTIDE SEQUENCE</scope>
    <source>
        <tissue evidence="2">Cladode</tissue>
    </source>
</reference>
<accession>A0A7C9AM21</accession>
<name>A0A7C9AM21_OPUST</name>
<organism evidence="2">
    <name type="scientific">Opuntia streptacantha</name>
    <name type="common">Prickly pear cactus</name>
    <name type="synonym">Opuntia cardona</name>
    <dbReference type="NCBI Taxonomy" id="393608"/>
    <lineage>
        <taxon>Eukaryota</taxon>
        <taxon>Viridiplantae</taxon>
        <taxon>Streptophyta</taxon>
        <taxon>Embryophyta</taxon>
        <taxon>Tracheophyta</taxon>
        <taxon>Spermatophyta</taxon>
        <taxon>Magnoliopsida</taxon>
        <taxon>eudicotyledons</taxon>
        <taxon>Gunneridae</taxon>
        <taxon>Pentapetalae</taxon>
        <taxon>Caryophyllales</taxon>
        <taxon>Cactineae</taxon>
        <taxon>Cactaceae</taxon>
        <taxon>Opuntioideae</taxon>
        <taxon>Opuntia</taxon>
    </lineage>
</organism>
<keyword evidence="1" id="KW-0472">Membrane</keyword>
<dbReference type="EMBL" id="GISG01252624">
    <property type="protein sequence ID" value="MBA4671851.1"/>
    <property type="molecule type" value="Transcribed_RNA"/>
</dbReference>
<evidence type="ECO:0000256" key="1">
    <source>
        <dbReference type="SAM" id="Phobius"/>
    </source>
</evidence>
<keyword evidence="1" id="KW-1133">Transmembrane helix</keyword>
<feature type="transmembrane region" description="Helical" evidence="1">
    <location>
        <begin position="12"/>
        <end position="31"/>
    </location>
</feature>
<proteinExistence type="predicted"/>
<dbReference type="EMBL" id="GISG01252625">
    <property type="protein sequence ID" value="MBA4671852.1"/>
    <property type="molecule type" value="Transcribed_RNA"/>
</dbReference>
<sequence length="104" mass="12223">MSEYHKVTKLWPLEDCLFNYCLAFFLIIIIIQKQTRSDLHESPLSSSKGSPFIICFVRFLKFHMVKLFFFVISTNLPPSPFFPPNPRKTSNITNLFIQTIIFCQ</sequence>
<dbReference type="AlphaFoldDB" id="A0A7C9AM21"/>
<reference evidence="2" key="1">
    <citation type="journal article" date="2013" name="J. Plant Res.">
        <title>Effect of fungi and light on seed germination of three Opuntia species from semiarid lands of central Mexico.</title>
        <authorList>
            <person name="Delgado-Sanchez P."/>
            <person name="Jimenez-Bremont J.F."/>
            <person name="Guerrero-Gonzalez Mde L."/>
            <person name="Flores J."/>
        </authorList>
    </citation>
    <scope>NUCLEOTIDE SEQUENCE</scope>
    <source>
        <tissue evidence="2">Cladode</tissue>
    </source>
</reference>
<keyword evidence="1" id="KW-0812">Transmembrane</keyword>
<protein>
    <submittedName>
        <fullName evidence="2">Uncharacterized protein</fullName>
    </submittedName>
</protein>